<gene>
    <name evidence="2" type="ORF">IWT126_01832</name>
</gene>
<accession>A0A1Z5IJC2</accession>
<evidence type="ECO:0000313" key="3">
    <source>
        <dbReference type="Proteomes" id="UP000198402"/>
    </source>
</evidence>
<dbReference type="RefSeq" id="WP_089136985.1">
    <property type="nucleotide sequence ID" value="NZ_BCMG01000009.1"/>
</dbReference>
<dbReference type="Proteomes" id="UP000198402">
    <property type="component" value="Unassembled WGS sequence"/>
</dbReference>
<dbReference type="EMBL" id="BCMG01000009">
    <property type="protein sequence ID" value="GAX01789.1"/>
    <property type="molecule type" value="Genomic_DNA"/>
</dbReference>
<feature type="chain" id="PRO_5038411437" evidence="1">
    <location>
        <begin position="23"/>
        <end position="113"/>
    </location>
</feature>
<feature type="signal peptide" evidence="1">
    <location>
        <begin position="1"/>
        <end position="22"/>
    </location>
</feature>
<evidence type="ECO:0000313" key="2">
    <source>
        <dbReference type="EMBL" id="GAX01789.1"/>
    </source>
</evidence>
<name>A0A1Z5IJC2_9LACO</name>
<reference evidence="2 3" key="1">
    <citation type="submission" date="2015-11" db="EMBL/GenBank/DDBJ databases">
        <title>Draft genome sequences of new species of the genus Lactobacillus isolated from orchardgrass silage.</title>
        <authorList>
            <person name="Tohno M."/>
            <person name="Tanizawa Y."/>
            <person name="Arita M."/>
        </authorList>
    </citation>
    <scope>NUCLEOTIDE SEQUENCE [LARGE SCALE GENOMIC DNA]</scope>
    <source>
        <strain evidence="2 3">IWT126</strain>
    </source>
</reference>
<keyword evidence="3" id="KW-1185">Reference proteome</keyword>
<sequence>MKKSLLTALAVGISLAGGTALAPTTASAKIISDMPAHFHHTWYSHQWKMKFTKHHLQQGKTGHKYNLSYHFKHVSKYGNQYTPEVMGDIGAFKYSHGYMYTYDGAGSWQRWHR</sequence>
<dbReference type="AlphaFoldDB" id="A0A1Z5IJC2"/>
<dbReference type="OrthoDB" id="2300522at2"/>
<evidence type="ECO:0000256" key="1">
    <source>
        <dbReference type="SAM" id="SignalP"/>
    </source>
</evidence>
<organism evidence="2 3">
    <name type="scientific">Secundilactobacillus silagei JCM 19001</name>
    <dbReference type="NCBI Taxonomy" id="1302250"/>
    <lineage>
        <taxon>Bacteria</taxon>
        <taxon>Bacillati</taxon>
        <taxon>Bacillota</taxon>
        <taxon>Bacilli</taxon>
        <taxon>Lactobacillales</taxon>
        <taxon>Lactobacillaceae</taxon>
        <taxon>Secundilactobacillus</taxon>
    </lineage>
</organism>
<protein>
    <submittedName>
        <fullName evidence="2">Uncharacterized protein</fullName>
    </submittedName>
</protein>
<keyword evidence="1" id="KW-0732">Signal</keyword>
<comment type="caution">
    <text evidence="2">The sequence shown here is derived from an EMBL/GenBank/DDBJ whole genome shotgun (WGS) entry which is preliminary data.</text>
</comment>
<proteinExistence type="predicted"/>